<dbReference type="EMBL" id="JAPHNL010000319">
    <property type="protein sequence ID" value="MCX3063672.1"/>
    <property type="molecule type" value="Genomic_DNA"/>
</dbReference>
<feature type="transmembrane region" description="Helical" evidence="2">
    <location>
        <begin position="29"/>
        <end position="48"/>
    </location>
</feature>
<organism evidence="3 4">
    <name type="scientific">Streptomyces beihaiensis</name>
    <dbReference type="NCBI Taxonomy" id="2984495"/>
    <lineage>
        <taxon>Bacteria</taxon>
        <taxon>Bacillati</taxon>
        <taxon>Actinomycetota</taxon>
        <taxon>Actinomycetes</taxon>
        <taxon>Kitasatosporales</taxon>
        <taxon>Streptomycetaceae</taxon>
        <taxon>Streptomyces</taxon>
    </lineage>
</organism>
<sequence>GGGAADRLPPAVQTASTAMAEQGPGTRHAVIGLVLAAVAAVAVAVRSVRRRRDSQSSGRTP</sequence>
<comment type="caution">
    <text evidence="3">The sequence shown here is derived from an EMBL/GenBank/DDBJ whole genome shotgun (WGS) entry which is preliminary data.</text>
</comment>
<evidence type="ECO:0000256" key="2">
    <source>
        <dbReference type="SAM" id="Phobius"/>
    </source>
</evidence>
<evidence type="ECO:0000313" key="3">
    <source>
        <dbReference type="EMBL" id="MCX3063672.1"/>
    </source>
</evidence>
<gene>
    <name evidence="3" type="ORF">OFY01_28700</name>
</gene>
<feature type="non-terminal residue" evidence="3">
    <location>
        <position position="1"/>
    </location>
</feature>
<dbReference type="Proteomes" id="UP001163064">
    <property type="component" value="Unassembled WGS sequence"/>
</dbReference>
<accession>A0ABT3U515</accession>
<protein>
    <submittedName>
        <fullName evidence="3">Uncharacterized protein</fullName>
    </submittedName>
</protein>
<feature type="region of interest" description="Disordered" evidence="1">
    <location>
        <begin position="1"/>
        <end position="23"/>
    </location>
</feature>
<keyword evidence="4" id="KW-1185">Reference proteome</keyword>
<evidence type="ECO:0000256" key="1">
    <source>
        <dbReference type="SAM" id="MobiDB-lite"/>
    </source>
</evidence>
<proteinExistence type="predicted"/>
<reference evidence="3" key="1">
    <citation type="submission" date="2022-10" db="EMBL/GenBank/DDBJ databases">
        <title>Streptomyces beihaiensis sp. nov., a chitin degrading actinobacterium, isolated from shrimp pond soil.</title>
        <authorList>
            <person name="Xie J."/>
            <person name="Shen N."/>
        </authorList>
    </citation>
    <scope>NUCLEOTIDE SEQUENCE</scope>
    <source>
        <strain evidence="3">GXMU-J5</strain>
    </source>
</reference>
<keyword evidence="2" id="KW-0812">Transmembrane</keyword>
<evidence type="ECO:0000313" key="4">
    <source>
        <dbReference type="Proteomes" id="UP001163064"/>
    </source>
</evidence>
<keyword evidence="2" id="KW-0472">Membrane</keyword>
<keyword evidence="2" id="KW-1133">Transmembrane helix</keyword>
<name>A0ABT3U515_9ACTN</name>